<dbReference type="GO" id="GO:0043565">
    <property type="term" value="F:sequence-specific DNA binding"/>
    <property type="evidence" value="ECO:0007669"/>
    <property type="project" value="InterPro"/>
</dbReference>
<keyword evidence="5" id="KW-1185">Reference proteome</keyword>
<dbReference type="AlphaFoldDB" id="A0A1Q5UJ07"/>
<name>A0A1Q5UJ07_9EURO</name>
<keyword evidence="1" id="KW-0863">Zinc-finger</keyword>
<dbReference type="STRING" id="1316194.A0A1Q5UJ07"/>
<feature type="region of interest" description="Disordered" evidence="2">
    <location>
        <begin position="128"/>
        <end position="185"/>
    </location>
</feature>
<feature type="compositionally biased region" description="Basic and acidic residues" evidence="2">
    <location>
        <begin position="34"/>
        <end position="50"/>
    </location>
</feature>
<dbReference type="GO" id="GO:0006355">
    <property type="term" value="P:regulation of DNA-templated transcription"/>
    <property type="evidence" value="ECO:0007669"/>
    <property type="project" value="InterPro"/>
</dbReference>
<organism evidence="4 5">
    <name type="scientific">Penicillium subrubescens</name>
    <dbReference type="NCBI Taxonomy" id="1316194"/>
    <lineage>
        <taxon>Eukaryota</taxon>
        <taxon>Fungi</taxon>
        <taxon>Dikarya</taxon>
        <taxon>Ascomycota</taxon>
        <taxon>Pezizomycotina</taxon>
        <taxon>Eurotiomycetes</taxon>
        <taxon>Eurotiomycetidae</taxon>
        <taxon>Eurotiales</taxon>
        <taxon>Aspergillaceae</taxon>
        <taxon>Penicillium</taxon>
    </lineage>
</organism>
<evidence type="ECO:0000259" key="3">
    <source>
        <dbReference type="PROSITE" id="PS50114"/>
    </source>
</evidence>
<dbReference type="GO" id="GO:0008270">
    <property type="term" value="F:zinc ion binding"/>
    <property type="evidence" value="ECO:0007669"/>
    <property type="project" value="UniProtKB-KW"/>
</dbReference>
<feature type="compositionally biased region" description="Basic and acidic residues" evidence="2">
    <location>
        <begin position="1"/>
        <end position="10"/>
    </location>
</feature>
<dbReference type="Proteomes" id="UP000186955">
    <property type="component" value="Unassembled WGS sequence"/>
</dbReference>
<dbReference type="InterPro" id="IPR013088">
    <property type="entry name" value="Znf_NHR/GATA"/>
</dbReference>
<evidence type="ECO:0000256" key="2">
    <source>
        <dbReference type="SAM" id="MobiDB-lite"/>
    </source>
</evidence>
<protein>
    <recommendedName>
        <fullName evidence="3">GATA-type domain-containing protein</fullName>
    </recommendedName>
</protein>
<gene>
    <name evidence="4" type="ORF">PENSUB_1832</name>
</gene>
<feature type="domain" description="GATA-type" evidence="3">
    <location>
        <begin position="503"/>
        <end position="552"/>
    </location>
</feature>
<dbReference type="InterPro" id="IPR000679">
    <property type="entry name" value="Znf_GATA"/>
</dbReference>
<accession>A0A1Q5UJ07</accession>
<evidence type="ECO:0000313" key="4">
    <source>
        <dbReference type="EMBL" id="OKP12466.1"/>
    </source>
</evidence>
<feature type="compositionally biased region" description="Low complexity" evidence="2">
    <location>
        <begin position="146"/>
        <end position="155"/>
    </location>
</feature>
<dbReference type="PROSITE" id="PS50114">
    <property type="entry name" value="GATA_ZN_FINGER_2"/>
    <property type="match status" value="1"/>
</dbReference>
<evidence type="ECO:0000256" key="1">
    <source>
        <dbReference type="PROSITE-ProRule" id="PRU00094"/>
    </source>
</evidence>
<dbReference type="EMBL" id="MNBE01000205">
    <property type="protein sequence ID" value="OKP12466.1"/>
    <property type="molecule type" value="Genomic_DNA"/>
</dbReference>
<sequence length="812" mass="92834">MARRKLDTMRGPHGSDSQESGPDDEEASPRNKLYVKDPRESIFEKTKPDNNGDCETPQAPHTCSPANQLLDDFEQDDFLPLTLDRVFETPNNLPLDDSEDDMEECWETEILELIVRFQSSKLTVDEVGGRCQETSRGDTLASAEPAHSSQDAAASHSERQTDHGPRNSELRTRPASLKYSPASLDPDRTQRIRNFRNRIFRVIEFLQQEAQRTTLEQLLHENTWINLAFWLPLRRSKPHAIFQIFAAAIPESTMAILGHDQITNTHLLSLPRVDAECSGKVGVYIDCAAQCDSSRPAGAAANVPLMTALYTGSSTDDLKARVDHQEADLANHDSQNGRYYHREIVQRHDLKPCFRRIALFPEDISEAGIACANAGWLVRLLETVMMLILDSYLPCTEMTHRIRWGVTSEMYYSALDQCGIPRSLFMPLNKALPTKQAVNDATGTRKCRNCKTTQSLGWYYDIGNFEVATIYLCRTCYRYRWRTGVDRPSFLLGKRNPPQHGPCSNCNITTTTRWRWHLNLADSVLCCPCYMWLWKFKKDRPMHVWVRMQQEKCCISCWKSESDAQNKKWSPVRDAFGNPTGDYRCPSCNKERVRQVGRLIRLWGWYRCHVCHCTESSGWPTPRTCQDCHDKGKADAGLKLSRDRSDCHNCGVAFTGKPRKCWNPTLKQWYCNACNRCIATHHCHRITAGHLRDLKVPCEACGRLRANRWAIMDHDPIASMELGRILCGSCFSQYKHVDWGDKTSPVKIKDKTTTQPQDGKTFNEWISERGKLKTNQVMVDYLNRVHGLVFTVEDPLEVRLGMLALRLEDAIH</sequence>
<keyword evidence="1" id="KW-0862">Zinc</keyword>
<keyword evidence="1" id="KW-0479">Metal-binding</keyword>
<evidence type="ECO:0000313" key="5">
    <source>
        <dbReference type="Proteomes" id="UP000186955"/>
    </source>
</evidence>
<feature type="compositionally biased region" description="Basic and acidic residues" evidence="2">
    <location>
        <begin position="156"/>
        <end position="172"/>
    </location>
</feature>
<feature type="region of interest" description="Disordered" evidence="2">
    <location>
        <begin position="1"/>
        <end position="64"/>
    </location>
</feature>
<dbReference type="Gene3D" id="3.30.50.10">
    <property type="entry name" value="Erythroid Transcription Factor GATA-1, subunit A"/>
    <property type="match status" value="1"/>
</dbReference>
<reference evidence="4 5" key="1">
    <citation type="submission" date="2016-10" db="EMBL/GenBank/DDBJ databases">
        <title>Genome sequence of the ascomycete fungus Penicillium subrubescens.</title>
        <authorList>
            <person name="De Vries R.P."/>
            <person name="Peng M."/>
            <person name="Dilokpimol A."/>
            <person name="Hilden K."/>
            <person name="Makela M.R."/>
            <person name="Grigoriev I."/>
            <person name="Riley R."/>
            <person name="Granchi Z."/>
        </authorList>
    </citation>
    <scope>NUCLEOTIDE SEQUENCE [LARGE SCALE GENOMIC DNA]</scope>
    <source>
        <strain evidence="4 5">CBS 132785</strain>
    </source>
</reference>
<proteinExistence type="predicted"/>
<comment type="caution">
    <text evidence="4">The sequence shown here is derived from an EMBL/GenBank/DDBJ whole genome shotgun (WGS) entry which is preliminary data.</text>
</comment>